<protein>
    <recommendedName>
        <fullName evidence="3">Oxalate:formate antiporter</fullName>
    </recommendedName>
</protein>
<evidence type="ECO:0000313" key="2">
    <source>
        <dbReference type="Proteomes" id="UP000730618"/>
    </source>
</evidence>
<evidence type="ECO:0000313" key="1">
    <source>
        <dbReference type="EMBL" id="CAG7653970.1"/>
    </source>
</evidence>
<proteinExistence type="predicted"/>
<keyword evidence="2" id="KW-1185">Reference proteome</keyword>
<reference evidence="1 2" key="1">
    <citation type="submission" date="2021-06" db="EMBL/GenBank/DDBJ databases">
        <authorList>
            <person name="Criscuolo A."/>
        </authorList>
    </citation>
    <scope>NUCLEOTIDE SEQUENCE [LARGE SCALE GENOMIC DNA]</scope>
    <source>
        <strain evidence="2">CIP 111802</strain>
    </source>
</reference>
<accession>A0ABN7TSC9</accession>
<name>A0ABN7TSC9_9BACL</name>
<dbReference type="EMBL" id="CAJVCE010000021">
    <property type="protein sequence ID" value="CAG7653970.1"/>
    <property type="molecule type" value="Genomic_DNA"/>
</dbReference>
<evidence type="ECO:0008006" key="3">
    <source>
        <dbReference type="Google" id="ProtNLM"/>
    </source>
</evidence>
<gene>
    <name evidence="1" type="ORF">PAECIP111802_05637</name>
</gene>
<organism evidence="1 2">
    <name type="scientific">Paenibacillus allorhizosphaerae</name>
    <dbReference type="NCBI Taxonomy" id="2849866"/>
    <lineage>
        <taxon>Bacteria</taxon>
        <taxon>Bacillati</taxon>
        <taxon>Bacillota</taxon>
        <taxon>Bacilli</taxon>
        <taxon>Bacillales</taxon>
        <taxon>Paenibacillaceae</taxon>
        <taxon>Paenibacillus</taxon>
    </lineage>
</organism>
<sequence>MLLPIAESFIEQVKEWLIRDNRFTGLLGGGSMMTGTMDEFSDLDLILVYQPAYRNEIMHDRLTLAEQLGGLLAAFTGEHVGEPRLVICLYGPAPLHVDFKFVTPEELEERIENPLVLWERGLEISTILRKTSPLHPSPDPQWIEDRFWVWVHYGAAKLGRGELFELIDHLTFVRSTVLGPLIAAVNGQLPRGVRMLEQHVPNMIAELEATVPAHDAHSCYNALKSTIRIYQRFRANDPNIMHKKEAEQVAIAYLDQVYNSLSDK</sequence>
<dbReference type="RefSeq" id="WP_218101847.1">
    <property type="nucleotide sequence ID" value="NZ_CAJVCE010000021.1"/>
</dbReference>
<comment type="caution">
    <text evidence="1">The sequence shown here is derived from an EMBL/GenBank/DDBJ whole genome shotgun (WGS) entry which is preliminary data.</text>
</comment>
<dbReference type="Proteomes" id="UP000730618">
    <property type="component" value="Unassembled WGS sequence"/>
</dbReference>